<evidence type="ECO:0000256" key="1">
    <source>
        <dbReference type="ARBA" id="ARBA00022801"/>
    </source>
</evidence>
<keyword evidence="3" id="KW-1133">Transmembrane helix</keyword>
<dbReference type="Pfam" id="PF04203">
    <property type="entry name" value="Sortase"/>
    <property type="match status" value="1"/>
</dbReference>
<protein>
    <submittedName>
        <fullName evidence="4">Sortase</fullName>
    </submittedName>
</protein>
<feature type="region of interest" description="Disordered" evidence="2">
    <location>
        <begin position="1"/>
        <end position="20"/>
    </location>
</feature>
<gene>
    <name evidence="4" type="ORF">ACFY35_38250</name>
</gene>
<accession>A0ABW6WPU6</accession>
<keyword evidence="1" id="KW-0378">Hydrolase</keyword>
<keyword evidence="3" id="KW-0472">Membrane</keyword>
<evidence type="ECO:0000313" key="4">
    <source>
        <dbReference type="EMBL" id="MFF5295312.1"/>
    </source>
</evidence>
<dbReference type="RefSeq" id="WP_211216533.1">
    <property type="nucleotide sequence ID" value="NZ_JBIAZU010000007.1"/>
</dbReference>
<organism evidence="4 5">
    <name type="scientific">Paractinoplanes globisporus</name>
    <dbReference type="NCBI Taxonomy" id="113565"/>
    <lineage>
        <taxon>Bacteria</taxon>
        <taxon>Bacillati</taxon>
        <taxon>Actinomycetota</taxon>
        <taxon>Actinomycetes</taxon>
        <taxon>Micromonosporales</taxon>
        <taxon>Micromonosporaceae</taxon>
        <taxon>Paractinoplanes</taxon>
    </lineage>
</organism>
<comment type="caution">
    <text evidence="4">The sequence shown here is derived from an EMBL/GenBank/DDBJ whole genome shotgun (WGS) entry which is preliminary data.</text>
</comment>
<dbReference type="NCBIfam" id="TIGR01076">
    <property type="entry name" value="sortase_fam"/>
    <property type="match status" value="1"/>
</dbReference>
<evidence type="ECO:0000256" key="3">
    <source>
        <dbReference type="SAM" id="Phobius"/>
    </source>
</evidence>
<feature type="transmembrane region" description="Helical" evidence="3">
    <location>
        <begin position="283"/>
        <end position="307"/>
    </location>
</feature>
<reference evidence="4 5" key="1">
    <citation type="submission" date="2024-10" db="EMBL/GenBank/DDBJ databases">
        <title>The Natural Products Discovery Center: Release of the First 8490 Sequenced Strains for Exploring Actinobacteria Biosynthetic Diversity.</title>
        <authorList>
            <person name="Kalkreuter E."/>
            <person name="Kautsar S.A."/>
            <person name="Yang D."/>
            <person name="Bader C.D."/>
            <person name="Teijaro C.N."/>
            <person name="Fluegel L."/>
            <person name="Davis C.M."/>
            <person name="Simpson J.R."/>
            <person name="Lauterbach L."/>
            <person name="Steele A.D."/>
            <person name="Gui C."/>
            <person name="Meng S."/>
            <person name="Li G."/>
            <person name="Viehrig K."/>
            <person name="Ye F."/>
            <person name="Su P."/>
            <person name="Kiefer A.F."/>
            <person name="Nichols A."/>
            <person name="Cepeda A.J."/>
            <person name="Yan W."/>
            <person name="Fan B."/>
            <person name="Jiang Y."/>
            <person name="Adhikari A."/>
            <person name="Zheng C.-J."/>
            <person name="Schuster L."/>
            <person name="Cowan T.M."/>
            <person name="Smanski M.J."/>
            <person name="Chevrette M.G."/>
            <person name="De Carvalho L.P.S."/>
            <person name="Shen B."/>
        </authorList>
    </citation>
    <scope>NUCLEOTIDE SEQUENCE [LARGE SCALE GENOMIC DNA]</scope>
    <source>
        <strain evidence="4 5">NPDC000087</strain>
    </source>
</reference>
<feature type="transmembrane region" description="Helical" evidence="3">
    <location>
        <begin position="313"/>
        <end position="332"/>
    </location>
</feature>
<dbReference type="Proteomes" id="UP001602245">
    <property type="component" value="Unassembled WGS sequence"/>
</dbReference>
<dbReference type="InterPro" id="IPR023365">
    <property type="entry name" value="Sortase_dom-sf"/>
</dbReference>
<sequence length="342" mass="35736">MSTISAPTTSPGTTAAPAPAVPASVVPVSPVSPIAPPPPPPPAVRPQPQRRTPPAPRRPDRYAASLFGTALTILAAITLGFVAQMTIVGSLSHERAQKVAYANFRAELAMATAPVSHFDDTGKDALPAGEAIAVLSIPRIGLKEVVFEGTDSGVLTRGPGHRRDTVFPGQEGASVIMGRRAAFGGPFARLGDLEGGDKITVITGQGEQTYEVMGVRRKGEAQPAPLAAGEGRLTLVTADGTAYIPTDVFRVDAKLTSQVQETPRLAISPAILPHKDAVMEIDLMALVPLVLWGQLLVAAALALTWVRHRLGPWHAWLIGLPVLALLGILVAGQCAQLVPNLI</sequence>
<feature type="region of interest" description="Disordered" evidence="2">
    <location>
        <begin position="26"/>
        <end position="60"/>
    </location>
</feature>
<dbReference type="SUPFAM" id="SSF63817">
    <property type="entry name" value="Sortase"/>
    <property type="match status" value="1"/>
</dbReference>
<proteinExistence type="predicted"/>
<feature type="transmembrane region" description="Helical" evidence="3">
    <location>
        <begin position="62"/>
        <end position="88"/>
    </location>
</feature>
<dbReference type="InterPro" id="IPR005754">
    <property type="entry name" value="Sortase"/>
</dbReference>
<feature type="compositionally biased region" description="Pro residues" evidence="2">
    <location>
        <begin position="33"/>
        <end position="56"/>
    </location>
</feature>
<keyword evidence="5" id="KW-1185">Reference proteome</keyword>
<name>A0ABW6WPU6_9ACTN</name>
<dbReference type="EMBL" id="JBIAZU010000007">
    <property type="protein sequence ID" value="MFF5295312.1"/>
    <property type="molecule type" value="Genomic_DNA"/>
</dbReference>
<evidence type="ECO:0000313" key="5">
    <source>
        <dbReference type="Proteomes" id="UP001602245"/>
    </source>
</evidence>
<evidence type="ECO:0000256" key="2">
    <source>
        <dbReference type="SAM" id="MobiDB-lite"/>
    </source>
</evidence>
<dbReference type="Gene3D" id="2.40.260.10">
    <property type="entry name" value="Sortase"/>
    <property type="match status" value="1"/>
</dbReference>
<keyword evidence="3" id="KW-0812">Transmembrane</keyword>